<sequence length="290" mass="32741">MSANETSPNGRSSKREMSATDMDKDHANAPKRKASSPPPDEDKPSQSPKRARLDADAKHGKPTTAASPTPKEPGRDRRATAIQEEKKRGKRLFGGLLSTLSQTTSSSQQKRRQEIERRQQAKAHQQRAEDDKHREEKLAKLKVVRKAEQLKFDEQVMKAKHSNMLATARFLKTKSTPKIFYLPWDPTAEQERTIKDQIREAEDIIDKEVLDFKRHKEQRMETLGIAAEPPKLEPKDIVGSKPDAEPLTDPPQSNPTNHSPPPTTGKAGYEKEPDKADDVMIEEVEDTVIY</sequence>
<dbReference type="EMBL" id="MU393453">
    <property type="protein sequence ID" value="KAI4866885.1"/>
    <property type="molecule type" value="Genomic_DNA"/>
</dbReference>
<dbReference type="Proteomes" id="UP001497700">
    <property type="component" value="Unassembled WGS sequence"/>
</dbReference>
<keyword evidence="2" id="KW-1185">Reference proteome</keyword>
<protein>
    <submittedName>
        <fullName evidence="1">Uncharacterized protein</fullName>
    </submittedName>
</protein>
<accession>A0ACB9Z7B6</accession>
<gene>
    <name evidence="1" type="ORF">F4820DRAFT_415354</name>
</gene>
<evidence type="ECO:0000313" key="1">
    <source>
        <dbReference type="EMBL" id="KAI4866885.1"/>
    </source>
</evidence>
<name>A0ACB9Z7B6_9PEZI</name>
<reference evidence="1 2" key="1">
    <citation type="journal article" date="2022" name="New Phytol.">
        <title>Ecological generalism drives hyperdiversity of secondary metabolite gene clusters in xylarialean endophytes.</title>
        <authorList>
            <person name="Franco M.E.E."/>
            <person name="Wisecaver J.H."/>
            <person name="Arnold A.E."/>
            <person name="Ju Y.M."/>
            <person name="Slot J.C."/>
            <person name="Ahrendt S."/>
            <person name="Moore L.P."/>
            <person name="Eastman K.E."/>
            <person name="Scott K."/>
            <person name="Konkel Z."/>
            <person name="Mondo S.J."/>
            <person name="Kuo A."/>
            <person name="Hayes R.D."/>
            <person name="Haridas S."/>
            <person name="Andreopoulos B."/>
            <person name="Riley R."/>
            <person name="LaButti K."/>
            <person name="Pangilinan J."/>
            <person name="Lipzen A."/>
            <person name="Amirebrahimi M."/>
            <person name="Yan J."/>
            <person name="Adam C."/>
            <person name="Keymanesh K."/>
            <person name="Ng V."/>
            <person name="Louie K."/>
            <person name="Northen T."/>
            <person name="Drula E."/>
            <person name="Henrissat B."/>
            <person name="Hsieh H.M."/>
            <person name="Youens-Clark K."/>
            <person name="Lutzoni F."/>
            <person name="Miadlikowska J."/>
            <person name="Eastwood D.C."/>
            <person name="Hamelin R.C."/>
            <person name="Grigoriev I.V."/>
            <person name="U'Ren J.M."/>
        </authorList>
    </citation>
    <scope>NUCLEOTIDE SEQUENCE [LARGE SCALE GENOMIC DNA]</scope>
    <source>
        <strain evidence="1 2">CBS 119005</strain>
    </source>
</reference>
<organism evidence="1 2">
    <name type="scientific">Hypoxylon rubiginosum</name>
    <dbReference type="NCBI Taxonomy" id="110542"/>
    <lineage>
        <taxon>Eukaryota</taxon>
        <taxon>Fungi</taxon>
        <taxon>Dikarya</taxon>
        <taxon>Ascomycota</taxon>
        <taxon>Pezizomycotina</taxon>
        <taxon>Sordariomycetes</taxon>
        <taxon>Xylariomycetidae</taxon>
        <taxon>Xylariales</taxon>
        <taxon>Hypoxylaceae</taxon>
        <taxon>Hypoxylon</taxon>
    </lineage>
</organism>
<proteinExistence type="predicted"/>
<comment type="caution">
    <text evidence="1">The sequence shown here is derived from an EMBL/GenBank/DDBJ whole genome shotgun (WGS) entry which is preliminary data.</text>
</comment>
<evidence type="ECO:0000313" key="2">
    <source>
        <dbReference type="Proteomes" id="UP001497700"/>
    </source>
</evidence>